<organism evidence="1 2">
    <name type="scientific">Herpetosiphon geysericola</name>
    <dbReference type="NCBI Taxonomy" id="70996"/>
    <lineage>
        <taxon>Bacteria</taxon>
        <taxon>Bacillati</taxon>
        <taxon>Chloroflexota</taxon>
        <taxon>Chloroflexia</taxon>
        <taxon>Herpetosiphonales</taxon>
        <taxon>Herpetosiphonaceae</taxon>
        <taxon>Herpetosiphon</taxon>
    </lineage>
</organism>
<proteinExistence type="predicted"/>
<dbReference type="EMBL" id="LGKP01000005">
    <property type="protein sequence ID" value="KPL91407.1"/>
    <property type="molecule type" value="Genomic_DNA"/>
</dbReference>
<evidence type="ECO:0000313" key="1">
    <source>
        <dbReference type="EMBL" id="KPL91407.1"/>
    </source>
</evidence>
<sequence>MNVYELLDDLCLKIDAISMSISVQDHLSNELDTQVCACAYVLFATLTNQIEADKLMTDVLEAMAQRITLADLTLAA</sequence>
<protein>
    <submittedName>
        <fullName evidence="1">Uncharacterized protein</fullName>
    </submittedName>
</protein>
<dbReference type="AlphaFoldDB" id="A0A0P6YMH2"/>
<comment type="caution">
    <text evidence="1">The sequence shown here is derived from an EMBL/GenBank/DDBJ whole genome shotgun (WGS) entry which is preliminary data.</text>
</comment>
<keyword evidence="2" id="KW-1185">Reference proteome</keyword>
<dbReference type="RefSeq" id="WP_054532700.1">
    <property type="nucleotide sequence ID" value="NZ_LGKP01000005.1"/>
</dbReference>
<evidence type="ECO:0000313" key="2">
    <source>
        <dbReference type="Proteomes" id="UP000050277"/>
    </source>
</evidence>
<name>A0A0P6YMH2_9CHLR</name>
<gene>
    <name evidence="1" type="ORF">SE18_01765</name>
</gene>
<accession>A0A0P6YMH2</accession>
<dbReference type="STRING" id="70996.SE18_01765"/>
<dbReference type="OrthoDB" id="9850875at2"/>
<dbReference type="Proteomes" id="UP000050277">
    <property type="component" value="Unassembled WGS sequence"/>
</dbReference>
<reference evidence="1 2" key="1">
    <citation type="submission" date="2015-07" db="EMBL/GenBank/DDBJ databases">
        <title>Whole genome sequence of Herpetosiphon geysericola DSM 7119.</title>
        <authorList>
            <person name="Hemp J."/>
            <person name="Ward L.M."/>
            <person name="Pace L.A."/>
            <person name="Fischer W.W."/>
        </authorList>
    </citation>
    <scope>NUCLEOTIDE SEQUENCE [LARGE SCALE GENOMIC DNA]</scope>
    <source>
        <strain evidence="1 2">DSM 7119</strain>
    </source>
</reference>